<evidence type="ECO:0000313" key="1">
    <source>
        <dbReference type="EMBL" id="KAF5813977.1"/>
    </source>
</evidence>
<dbReference type="Gramene" id="mRNA:HanXRQr2_Chr03g0105181">
    <property type="protein sequence ID" value="CDS:HanXRQr2_Chr03g0105181.1"/>
    <property type="gene ID" value="HanXRQr2_Chr03g0105181"/>
</dbReference>
<dbReference type="InParanoid" id="A0A251V5N6"/>
<accession>A0A251V5N6</accession>
<dbReference type="EMBL" id="MNCJ02000318">
    <property type="protein sequence ID" value="KAF5813977.1"/>
    <property type="molecule type" value="Genomic_DNA"/>
</dbReference>
<gene>
    <name evidence="2" type="ORF">HannXRQ_Chr03g0069851</name>
    <name evidence="1" type="ORF">HanXRQr2_Chr03g0105181</name>
</gene>
<dbReference type="AlphaFoldDB" id="A0A251V5N6"/>
<protein>
    <submittedName>
        <fullName evidence="2">Uncharacterized protein</fullName>
    </submittedName>
</protein>
<evidence type="ECO:0000313" key="2">
    <source>
        <dbReference type="EMBL" id="OTG30928.1"/>
    </source>
</evidence>
<proteinExistence type="predicted"/>
<reference evidence="2" key="2">
    <citation type="submission" date="2017-02" db="EMBL/GenBank/DDBJ databases">
        <title>Sunflower complete genome.</title>
        <authorList>
            <person name="Langlade N."/>
            <person name="Munos S."/>
        </authorList>
    </citation>
    <scope>NUCLEOTIDE SEQUENCE [LARGE SCALE GENOMIC DNA]</scope>
    <source>
        <tissue evidence="2">Leaves</tissue>
    </source>
</reference>
<reference evidence="1" key="3">
    <citation type="submission" date="2020-06" db="EMBL/GenBank/DDBJ databases">
        <title>Helianthus annuus Genome sequencing and assembly Release 2.</title>
        <authorList>
            <person name="Gouzy J."/>
            <person name="Langlade N."/>
            <person name="Munos S."/>
        </authorList>
    </citation>
    <scope>NUCLEOTIDE SEQUENCE</scope>
    <source>
        <tissue evidence="1">Leaves</tissue>
    </source>
</reference>
<name>A0A251V5N6_HELAN</name>
<reference evidence="1 3" key="1">
    <citation type="journal article" date="2017" name="Nature">
        <title>The sunflower genome provides insights into oil metabolism, flowering and Asterid evolution.</title>
        <authorList>
            <person name="Badouin H."/>
            <person name="Gouzy J."/>
            <person name="Grassa C.J."/>
            <person name="Murat F."/>
            <person name="Staton S.E."/>
            <person name="Cottret L."/>
            <person name="Lelandais-Briere C."/>
            <person name="Owens G.L."/>
            <person name="Carrere S."/>
            <person name="Mayjonade B."/>
            <person name="Legrand L."/>
            <person name="Gill N."/>
            <person name="Kane N.C."/>
            <person name="Bowers J.E."/>
            <person name="Hubner S."/>
            <person name="Bellec A."/>
            <person name="Berard A."/>
            <person name="Berges H."/>
            <person name="Blanchet N."/>
            <person name="Boniface M.C."/>
            <person name="Brunel D."/>
            <person name="Catrice O."/>
            <person name="Chaidir N."/>
            <person name="Claudel C."/>
            <person name="Donnadieu C."/>
            <person name="Faraut T."/>
            <person name="Fievet G."/>
            <person name="Helmstetter N."/>
            <person name="King M."/>
            <person name="Knapp S.J."/>
            <person name="Lai Z."/>
            <person name="Le Paslier M.C."/>
            <person name="Lippi Y."/>
            <person name="Lorenzon L."/>
            <person name="Mandel J.R."/>
            <person name="Marage G."/>
            <person name="Marchand G."/>
            <person name="Marquand E."/>
            <person name="Bret-Mestries E."/>
            <person name="Morien E."/>
            <person name="Nambeesan S."/>
            <person name="Nguyen T."/>
            <person name="Pegot-Espagnet P."/>
            <person name="Pouilly N."/>
            <person name="Raftis F."/>
            <person name="Sallet E."/>
            <person name="Schiex T."/>
            <person name="Thomas J."/>
            <person name="Vandecasteele C."/>
            <person name="Vares D."/>
            <person name="Vear F."/>
            <person name="Vautrin S."/>
            <person name="Crespi M."/>
            <person name="Mangin B."/>
            <person name="Burke J.M."/>
            <person name="Salse J."/>
            <person name="Munos S."/>
            <person name="Vincourt P."/>
            <person name="Rieseberg L.H."/>
            <person name="Langlade N.B."/>
        </authorList>
    </citation>
    <scope>NUCLEOTIDE SEQUENCE [LARGE SCALE GENOMIC DNA]</scope>
    <source>
        <strain evidence="3">cv. SF193</strain>
        <tissue evidence="1">Leaves</tissue>
    </source>
</reference>
<organism evidence="2 3">
    <name type="scientific">Helianthus annuus</name>
    <name type="common">Common sunflower</name>
    <dbReference type="NCBI Taxonomy" id="4232"/>
    <lineage>
        <taxon>Eukaryota</taxon>
        <taxon>Viridiplantae</taxon>
        <taxon>Streptophyta</taxon>
        <taxon>Embryophyta</taxon>
        <taxon>Tracheophyta</taxon>
        <taxon>Spermatophyta</taxon>
        <taxon>Magnoliopsida</taxon>
        <taxon>eudicotyledons</taxon>
        <taxon>Gunneridae</taxon>
        <taxon>Pentapetalae</taxon>
        <taxon>asterids</taxon>
        <taxon>campanulids</taxon>
        <taxon>Asterales</taxon>
        <taxon>Asteraceae</taxon>
        <taxon>Asteroideae</taxon>
        <taxon>Heliantheae alliance</taxon>
        <taxon>Heliantheae</taxon>
        <taxon>Helianthus</taxon>
    </lineage>
</organism>
<keyword evidence="3" id="KW-1185">Reference proteome</keyword>
<evidence type="ECO:0000313" key="3">
    <source>
        <dbReference type="Proteomes" id="UP000215914"/>
    </source>
</evidence>
<dbReference type="Proteomes" id="UP000215914">
    <property type="component" value="Chromosome 3"/>
</dbReference>
<dbReference type="EMBL" id="CM007892">
    <property type="protein sequence ID" value="OTG30928.1"/>
    <property type="molecule type" value="Genomic_DNA"/>
</dbReference>
<sequence>MASSFLYHSLDTLISTPASSTAILLFHSDIQNTQGRSRFQPLNFVFFNTNSVVHLAETNRVQTLAKRNRFARSDSGCGKH</sequence>